<feature type="compositionally biased region" description="Acidic residues" evidence="1">
    <location>
        <begin position="168"/>
        <end position="177"/>
    </location>
</feature>
<dbReference type="EMBL" id="ML122314">
    <property type="protein sequence ID" value="RPD53833.1"/>
    <property type="molecule type" value="Genomic_DNA"/>
</dbReference>
<dbReference type="OrthoDB" id="2747875at2759"/>
<sequence>MARSGPPIGRTKRANSVYSTKASADRGLLRKVLDMDIVYKTGDPGAQMRWEAVAFRRDIVLFHGVILVGWLPRAVFQNPSKMQMSVIRSLLWLFERGRLYFRRATPGEIFAARESLYNAVPGLRFALPITRNCHMNLNQHWVRPTIDPAKFPPRFIRNGTKSTRGVDTDESGDDEGNSEGTETVSEIEDADEYWGAVVPLRKRFHELEEDPISDF</sequence>
<evidence type="ECO:0000256" key="1">
    <source>
        <dbReference type="SAM" id="MobiDB-lite"/>
    </source>
</evidence>
<protein>
    <submittedName>
        <fullName evidence="2">Uncharacterized protein</fullName>
    </submittedName>
</protein>
<dbReference type="Proteomes" id="UP000313359">
    <property type="component" value="Unassembled WGS sequence"/>
</dbReference>
<proteinExistence type="predicted"/>
<gene>
    <name evidence="2" type="ORF">L227DRAFT_567660</name>
</gene>
<dbReference type="AlphaFoldDB" id="A0A5C2RQJ6"/>
<name>A0A5C2RQJ6_9APHY</name>
<keyword evidence="3" id="KW-1185">Reference proteome</keyword>
<evidence type="ECO:0000313" key="2">
    <source>
        <dbReference type="EMBL" id="RPD53833.1"/>
    </source>
</evidence>
<organism evidence="2 3">
    <name type="scientific">Lentinus tigrinus ALCF2SS1-6</name>
    <dbReference type="NCBI Taxonomy" id="1328759"/>
    <lineage>
        <taxon>Eukaryota</taxon>
        <taxon>Fungi</taxon>
        <taxon>Dikarya</taxon>
        <taxon>Basidiomycota</taxon>
        <taxon>Agaricomycotina</taxon>
        <taxon>Agaricomycetes</taxon>
        <taxon>Polyporales</taxon>
        <taxon>Polyporaceae</taxon>
        <taxon>Lentinus</taxon>
    </lineage>
</organism>
<evidence type="ECO:0000313" key="3">
    <source>
        <dbReference type="Proteomes" id="UP000313359"/>
    </source>
</evidence>
<reference evidence="2" key="1">
    <citation type="journal article" date="2018" name="Genome Biol. Evol.">
        <title>Genomics and development of Lentinus tigrinus, a white-rot wood-decaying mushroom with dimorphic fruiting bodies.</title>
        <authorList>
            <person name="Wu B."/>
            <person name="Xu Z."/>
            <person name="Knudson A."/>
            <person name="Carlson A."/>
            <person name="Chen N."/>
            <person name="Kovaka S."/>
            <person name="LaButti K."/>
            <person name="Lipzen A."/>
            <person name="Pennachio C."/>
            <person name="Riley R."/>
            <person name="Schakwitz W."/>
            <person name="Umezawa K."/>
            <person name="Ohm R.A."/>
            <person name="Grigoriev I.V."/>
            <person name="Nagy L.G."/>
            <person name="Gibbons J."/>
            <person name="Hibbett D."/>
        </authorList>
    </citation>
    <scope>NUCLEOTIDE SEQUENCE [LARGE SCALE GENOMIC DNA]</scope>
    <source>
        <strain evidence="2">ALCF2SS1-6</strain>
    </source>
</reference>
<feature type="region of interest" description="Disordered" evidence="1">
    <location>
        <begin position="153"/>
        <end position="186"/>
    </location>
</feature>
<accession>A0A5C2RQJ6</accession>